<dbReference type="EC" id="1.1.1.1" evidence="3 9"/>
<comment type="catalytic activity">
    <reaction evidence="6 9">
        <text>a secondary alcohol + NAD(+) = a ketone + NADH + H(+)</text>
        <dbReference type="Rhea" id="RHEA:10740"/>
        <dbReference type="ChEBI" id="CHEBI:15378"/>
        <dbReference type="ChEBI" id="CHEBI:17087"/>
        <dbReference type="ChEBI" id="CHEBI:35681"/>
        <dbReference type="ChEBI" id="CHEBI:57540"/>
        <dbReference type="ChEBI" id="CHEBI:57945"/>
        <dbReference type="EC" id="1.1.1.1"/>
    </reaction>
</comment>
<dbReference type="InterPro" id="IPR036291">
    <property type="entry name" value="NAD(P)-bd_dom_sf"/>
</dbReference>
<dbReference type="PRINTS" id="PR00080">
    <property type="entry name" value="SDRFAMILY"/>
</dbReference>
<dbReference type="AlphaFoldDB" id="A0A7R8YRH7"/>
<dbReference type="GO" id="GO:0005737">
    <property type="term" value="C:cytoplasm"/>
    <property type="evidence" value="ECO:0007669"/>
    <property type="project" value="TreeGrafter"/>
</dbReference>
<gene>
    <name evidence="10" type="ORF">HERILL_LOCUS5882</name>
</gene>
<dbReference type="Proteomes" id="UP000594454">
    <property type="component" value="Chromosome 2"/>
</dbReference>
<evidence type="ECO:0000256" key="9">
    <source>
        <dbReference type="RuleBase" id="RU000364"/>
    </source>
</evidence>
<dbReference type="InterPro" id="IPR020904">
    <property type="entry name" value="Sc_DH/Rdtase_CS"/>
</dbReference>
<name>A0A7R8YRH7_HERIL</name>
<dbReference type="InterPro" id="IPR002347">
    <property type="entry name" value="SDR_fam"/>
</dbReference>
<proteinExistence type="inferred from homology"/>
<evidence type="ECO:0000313" key="11">
    <source>
        <dbReference type="Proteomes" id="UP000594454"/>
    </source>
</evidence>
<sequence length="255" mass="27006">MDCSGKTAVVAGGFGGIGYATCNSLLSKGVKNLGIFDLFENGDLLQKLKSNFPKANIKFWKVDATKKSEIENGFKGAVAEFKSIDIFVTSVGVVDEMNPERCVQINLLGTMNLNYVAIDYMSVAKGGKGGLVANVASLSGIVPFPLCVAYCATKHGIVGLTRSLGSDFYLKTTGIKFVSICPGFTETPLLGNFAGSPVNSVKTDSAKLAQQTAETCGKLLVEALEKDKNGSIWMIDAGKMKEIIPPEYYSGPTGT</sequence>
<dbReference type="OrthoDB" id="417891at2759"/>
<comment type="subunit">
    <text evidence="2 9">Homodimer.</text>
</comment>
<keyword evidence="11" id="KW-1185">Reference proteome</keyword>
<evidence type="ECO:0000256" key="5">
    <source>
        <dbReference type="ARBA" id="ARBA00023027"/>
    </source>
</evidence>
<comment type="similarity">
    <text evidence="1 8">Belongs to the short-chain dehydrogenases/reductases (SDR) family.</text>
</comment>
<dbReference type="GO" id="GO:0006066">
    <property type="term" value="P:alcohol metabolic process"/>
    <property type="evidence" value="ECO:0007669"/>
    <property type="project" value="InterPro"/>
</dbReference>
<evidence type="ECO:0000256" key="7">
    <source>
        <dbReference type="ARBA" id="ARBA00049243"/>
    </source>
</evidence>
<dbReference type="OMA" id="ETWIITK"/>
<dbReference type="InterPro" id="IPR002425">
    <property type="entry name" value="ADH_Drosophila-type"/>
</dbReference>
<dbReference type="PRINTS" id="PR01167">
    <property type="entry name" value="INSADHFAMILY"/>
</dbReference>
<keyword evidence="5 9" id="KW-0520">NAD</keyword>
<evidence type="ECO:0000256" key="4">
    <source>
        <dbReference type="ARBA" id="ARBA00023002"/>
    </source>
</evidence>
<protein>
    <recommendedName>
        <fullName evidence="3 9">Alcohol dehydrogenase</fullName>
        <ecNumber evidence="3 9">1.1.1.1</ecNumber>
    </recommendedName>
</protein>
<dbReference type="EMBL" id="LR899010">
    <property type="protein sequence ID" value="CAD7082881.1"/>
    <property type="molecule type" value="Genomic_DNA"/>
</dbReference>
<evidence type="ECO:0000256" key="6">
    <source>
        <dbReference type="ARBA" id="ARBA00049164"/>
    </source>
</evidence>
<dbReference type="PANTHER" id="PTHR44229">
    <property type="entry name" value="15-HYDROXYPROSTAGLANDIN DEHYDROGENASE [NAD(+)]"/>
    <property type="match status" value="1"/>
</dbReference>
<evidence type="ECO:0000256" key="1">
    <source>
        <dbReference type="ARBA" id="ARBA00006484"/>
    </source>
</evidence>
<dbReference type="InParanoid" id="A0A7R8YRH7"/>
<dbReference type="PRINTS" id="PR01168">
    <property type="entry name" value="ALCDHDRGNASE"/>
</dbReference>
<dbReference type="Gene3D" id="3.40.50.720">
    <property type="entry name" value="NAD(P)-binding Rossmann-like Domain"/>
    <property type="match status" value="1"/>
</dbReference>
<keyword evidence="4" id="KW-0560">Oxidoreductase</keyword>
<dbReference type="SUPFAM" id="SSF51735">
    <property type="entry name" value="NAD(P)-binding Rossmann-fold domains"/>
    <property type="match status" value="1"/>
</dbReference>
<dbReference type="PANTHER" id="PTHR44229:SF8">
    <property type="entry name" value="ALCOHOL DEHYDROGENASE-RELATED"/>
    <property type="match status" value="1"/>
</dbReference>
<organism evidence="10 11">
    <name type="scientific">Hermetia illucens</name>
    <name type="common">Black soldier fly</name>
    <dbReference type="NCBI Taxonomy" id="343691"/>
    <lineage>
        <taxon>Eukaryota</taxon>
        <taxon>Metazoa</taxon>
        <taxon>Ecdysozoa</taxon>
        <taxon>Arthropoda</taxon>
        <taxon>Hexapoda</taxon>
        <taxon>Insecta</taxon>
        <taxon>Pterygota</taxon>
        <taxon>Neoptera</taxon>
        <taxon>Endopterygota</taxon>
        <taxon>Diptera</taxon>
        <taxon>Brachycera</taxon>
        <taxon>Stratiomyomorpha</taxon>
        <taxon>Stratiomyidae</taxon>
        <taxon>Hermetiinae</taxon>
        <taxon>Hermetia</taxon>
    </lineage>
</organism>
<evidence type="ECO:0000256" key="2">
    <source>
        <dbReference type="ARBA" id="ARBA00011738"/>
    </source>
</evidence>
<evidence type="ECO:0000256" key="8">
    <source>
        <dbReference type="RuleBase" id="RU000363"/>
    </source>
</evidence>
<dbReference type="PROSITE" id="PS00061">
    <property type="entry name" value="ADH_SHORT"/>
    <property type="match status" value="1"/>
</dbReference>
<evidence type="ECO:0000256" key="3">
    <source>
        <dbReference type="ARBA" id="ARBA00013190"/>
    </source>
</evidence>
<dbReference type="GO" id="GO:0004022">
    <property type="term" value="F:alcohol dehydrogenase (NAD+) activity"/>
    <property type="evidence" value="ECO:0007669"/>
    <property type="project" value="UniProtKB-EC"/>
</dbReference>
<evidence type="ECO:0000313" key="10">
    <source>
        <dbReference type="EMBL" id="CAD7082881.1"/>
    </source>
</evidence>
<reference evidence="10 11" key="1">
    <citation type="submission" date="2020-11" db="EMBL/GenBank/DDBJ databases">
        <authorList>
            <person name="Wallbank WR R."/>
            <person name="Pardo Diaz C."/>
            <person name="Kozak K."/>
            <person name="Martin S."/>
            <person name="Jiggins C."/>
            <person name="Moest M."/>
            <person name="Warren A I."/>
            <person name="Generalovic N T."/>
            <person name="Byers J.R.P. K."/>
            <person name="Montejo-Kovacevich G."/>
            <person name="Yen C E."/>
        </authorList>
    </citation>
    <scope>NUCLEOTIDE SEQUENCE [LARGE SCALE GENOMIC DNA]</scope>
</reference>
<dbReference type="Pfam" id="PF00106">
    <property type="entry name" value="adh_short"/>
    <property type="match status" value="1"/>
</dbReference>
<comment type="catalytic activity">
    <reaction evidence="7 9">
        <text>a primary alcohol + NAD(+) = an aldehyde + NADH + H(+)</text>
        <dbReference type="Rhea" id="RHEA:10736"/>
        <dbReference type="ChEBI" id="CHEBI:15378"/>
        <dbReference type="ChEBI" id="CHEBI:15734"/>
        <dbReference type="ChEBI" id="CHEBI:17478"/>
        <dbReference type="ChEBI" id="CHEBI:57540"/>
        <dbReference type="ChEBI" id="CHEBI:57945"/>
        <dbReference type="EC" id="1.1.1.1"/>
    </reaction>
</comment>
<accession>A0A7R8YRH7</accession>